<evidence type="ECO:0008006" key="3">
    <source>
        <dbReference type="Google" id="ProtNLM"/>
    </source>
</evidence>
<organism evidence="1 2">
    <name type="scientific">Stephanodiscus triporus</name>
    <dbReference type="NCBI Taxonomy" id="2934178"/>
    <lineage>
        <taxon>Eukaryota</taxon>
        <taxon>Sar</taxon>
        <taxon>Stramenopiles</taxon>
        <taxon>Ochrophyta</taxon>
        <taxon>Bacillariophyta</taxon>
        <taxon>Coscinodiscophyceae</taxon>
        <taxon>Thalassiosirophycidae</taxon>
        <taxon>Stephanodiscales</taxon>
        <taxon>Stephanodiscaceae</taxon>
        <taxon>Stephanodiscus</taxon>
    </lineage>
</organism>
<dbReference type="EMBL" id="JALLAZ020001745">
    <property type="protein sequence ID" value="KAL3765674.1"/>
    <property type="molecule type" value="Genomic_DNA"/>
</dbReference>
<sequence>MSSAGLEQKLRQLEEATAAAQSVLLTKESELSSALDALAKAKTKLRSLDPESQRALQVNDTELPELIGAEIIAREEYDTAKTRYETNQKYLSLFRDRVSRGT</sequence>
<evidence type="ECO:0000313" key="1">
    <source>
        <dbReference type="EMBL" id="KAL3765674.1"/>
    </source>
</evidence>
<evidence type="ECO:0000313" key="2">
    <source>
        <dbReference type="Proteomes" id="UP001530315"/>
    </source>
</evidence>
<keyword evidence="2" id="KW-1185">Reference proteome</keyword>
<protein>
    <recommendedName>
        <fullName evidence="3">Dynein heavy chain ATP-binding dynein motor region domain-containing protein</fullName>
    </recommendedName>
</protein>
<dbReference type="AlphaFoldDB" id="A0ABD3MRJ3"/>
<comment type="caution">
    <text evidence="1">The sequence shown here is derived from an EMBL/GenBank/DDBJ whole genome shotgun (WGS) entry which is preliminary data.</text>
</comment>
<reference evidence="1 2" key="1">
    <citation type="submission" date="2024-10" db="EMBL/GenBank/DDBJ databases">
        <title>Updated reference genomes for cyclostephanoid diatoms.</title>
        <authorList>
            <person name="Roberts W.R."/>
            <person name="Alverson A.J."/>
        </authorList>
    </citation>
    <scope>NUCLEOTIDE SEQUENCE [LARGE SCALE GENOMIC DNA]</scope>
    <source>
        <strain evidence="1 2">AJA276-08</strain>
    </source>
</reference>
<proteinExistence type="predicted"/>
<accession>A0ABD3MRJ3</accession>
<dbReference type="Proteomes" id="UP001530315">
    <property type="component" value="Unassembled WGS sequence"/>
</dbReference>
<name>A0ABD3MRJ3_9STRA</name>
<gene>
    <name evidence="1" type="ORF">ACHAW5_006354</name>
</gene>